<evidence type="ECO:0000313" key="2">
    <source>
        <dbReference type="EMBL" id="GMH77162.1"/>
    </source>
</evidence>
<dbReference type="OrthoDB" id="10564850at2759"/>
<name>A0A9W7EFR4_9STRA</name>
<feature type="region of interest" description="Disordered" evidence="1">
    <location>
        <begin position="1"/>
        <end position="24"/>
    </location>
</feature>
<evidence type="ECO:0000256" key="1">
    <source>
        <dbReference type="SAM" id="MobiDB-lite"/>
    </source>
</evidence>
<evidence type="ECO:0000313" key="3">
    <source>
        <dbReference type="Proteomes" id="UP001165085"/>
    </source>
</evidence>
<proteinExistence type="predicted"/>
<sequence>MMMSTPLTSLSDSHRELSKSIEQSNESTETFRKIIVSEGKDLRRLSNTLLDLSSSILELQASSSSLRSTLSLSALPRLRSLRSELDAKDADFERLKKEAGDVRGTIEREKGAFVEMSEALRGEITERVKRRGRNFDRLMGGEGDTEEEPKGIQRLEEKGREVEDLKAKLDEVFTSQEAVKARLSALQSKLKATNRSTIESNTALVNVTSNIDLMTSSPFSNIGGAFDNPSAGLDVEGGKEHMGKVKDNYRERYMVDNFTNRIGGEELSEEDDSDSDEEVLRKMI</sequence>
<comment type="caution">
    <text evidence="2">The sequence shown here is derived from an EMBL/GenBank/DDBJ whole genome shotgun (WGS) entry which is preliminary data.</text>
</comment>
<gene>
    <name evidence="2" type="ORF">TrST_g4117</name>
</gene>
<feature type="compositionally biased region" description="Polar residues" evidence="1">
    <location>
        <begin position="1"/>
        <end position="11"/>
    </location>
</feature>
<protein>
    <submittedName>
        <fullName evidence="2">Uncharacterized protein</fullName>
    </submittedName>
</protein>
<accession>A0A9W7EFR4</accession>
<reference evidence="3" key="1">
    <citation type="journal article" date="2023" name="Commun. Biol.">
        <title>Genome analysis of Parmales, the sister group of diatoms, reveals the evolutionary specialization of diatoms from phago-mixotrophs to photoautotrophs.</title>
        <authorList>
            <person name="Ban H."/>
            <person name="Sato S."/>
            <person name="Yoshikawa S."/>
            <person name="Yamada K."/>
            <person name="Nakamura Y."/>
            <person name="Ichinomiya M."/>
            <person name="Sato N."/>
            <person name="Blanc-Mathieu R."/>
            <person name="Endo H."/>
            <person name="Kuwata A."/>
            <person name="Ogata H."/>
        </authorList>
    </citation>
    <scope>NUCLEOTIDE SEQUENCE [LARGE SCALE GENOMIC DNA]</scope>
    <source>
        <strain evidence="3">NIES 3701</strain>
    </source>
</reference>
<dbReference type="EMBL" id="BRXY01000204">
    <property type="protein sequence ID" value="GMH77162.1"/>
    <property type="molecule type" value="Genomic_DNA"/>
</dbReference>
<feature type="region of interest" description="Disordered" evidence="1">
    <location>
        <begin position="263"/>
        <end position="284"/>
    </location>
</feature>
<dbReference type="Proteomes" id="UP001165085">
    <property type="component" value="Unassembled WGS sequence"/>
</dbReference>
<dbReference type="AlphaFoldDB" id="A0A9W7EFR4"/>
<organism evidence="2 3">
    <name type="scientific">Triparma strigata</name>
    <dbReference type="NCBI Taxonomy" id="1606541"/>
    <lineage>
        <taxon>Eukaryota</taxon>
        <taxon>Sar</taxon>
        <taxon>Stramenopiles</taxon>
        <taxon>Ochrophyta</taxon>
        <taxon>Bolidophyceae</taxon>
        <taxon>Parmales</taxon>
        <taxon>Triparmaceae</taxon>
        <taxon>Triparma</taxon>
    </lineage>
</organism>
<feature type="compositionally biased region" description="Acidic residues" evidence="1">
    <location>
        <begin position="266"/>
        <end position="277"/>
    </location>
</feature>
<keyword evidence="3" id="KW-1185">Reference proteome</keyword>